<accession>A0A193FXT2</accession>
<dbReference type="Pfam" id="PF14496">
    <property type="entry name" value="NEL"/>
    <property type="match status" value="1"/>
</dbReference>
<dbReference type="PROSITE" id="PS52053">
    <property type="entry name" value="NEL"/>
    <property type="match status" value="1"/>
</dbReference>
<name>A0A193FXT2_9BORD</name>
<dbReference type="Gene3D" id="1.20.58.360">
    <property type="entry name" value="Shigella T3SS effector IpaH defines"/>
    <property type="match status" value="1"/>
</dbReference>
<gene>
    <name evidence="3" type="ORF">BAU08_12195</name>
</gene>
<keyword evidence="1" id="KW-0808">Transferase</keyword>
<dbReference type="AlphaFoldDB" id="A0A193FXT2"/>
<feature type="active site" description="Glycyl thioester intermediate" evidence="1">
    <location>
        <position position="296"/>
    </location>
</feature>
<keyword evidence="1" id="KW-0833">Ubl conjugation pathway</keyword>
<comment type="similarity">
    <text evidence="1">Belongs to the LRR-containing bacterial E3 ligase family.</text>
</comment>
<evidence type="ECO:0000313" key="3">
    <source>
        <dbReference type="EMBL" id="ANN71991.1"/>
    </source>
</evidence>
<dbReference type="GO" id="GO:0016567">
    <property type="term" value="P:protein ubiquitination"/>
    <property type="evidence" value="ECO:0007669"/>
    <property type="project" value="InterPro"/>
</dbReference>
<sequence length="527" mass="58079">MHLPHSPIASPLAFTPSLASPCPPPPAPPAHREPGVVNLAELLHAVVTGNPDETRLRLAEAHFRELHGTDHGAAALHRLRMVTQQYQCHPVLQFNSDALELPVLLAAPDDRPPATPAQDALRAAVAEVARSQVRWLSLQYFSVVAHTAMDGGTHARAQDPGVPGIADAGGPLRTRRWLERPDTVAALHPRIAPYIRGQQSSTLPLGTIVERWLDREDPMLAGRWNDIARDQPAVSSGPSPTRAFKIWLIQLMESHIHRNAATRDEVVLWLRNAAQPGRQALVAEALDICAEGTTMCRDNALLTWNRLKMLLHKHDAIDGRYAGRLNELCQLALATLRTELLTAIGQDKIIALHKENQRRQQSNETPINIDPAEIMLDYQVSLRPALSLPFSVESMHYPTLSALTPEDIHFARNLIARAEAESFHAYLMLDFSPFLAEVQRLAGPQAHRQVTDALHLAAADLPSRVHERLRALDLPADDDTFNTLAVQMDRELRYNAWLPHANRALASVGLMSLPPFGTAGAPPRSPA</sequence>
<comment type="PTM">
    <text evidence="1">Ubiquitinated in the presence of host E1 ubiquitin-activating enzyme, E2 ubiquitin-conjugating enzyme and ubiquitin.</text>
</comment>
<protein>
    <recommendedName>
        <fullName evidence="2">NEL domain-containing protein</fullName>
    </recommendedName>
</protein>
<keyword evidence="1" id="KW-1035">Host cytoplasm</keyword>
<dbReference type="GO" id="GO:0005576">
    <property type="term" value="C:extracellular region"/>
    <property type="evidence" value="ECO:0007669"/>
    <property type="project" value="UniProtKB-UniRule"/>
</dbReference>
<evidence type="ECO:0000313" key="4">
    <source>
        <dbReference type="Proteomes" id="UP000092213"/>
    </source>
</evidence>
<dbReference type="InterPro" id="IPR029487">
    <property type="entry name" value="NEL_dom"/>
</dbReference>
<proteinExistence type="inferred from homology"/>
<dbReference type="Proteomes" id="UP000092213">
    <property type="component" value="Chromosome"/>
</dbReference>
<dbReference type="RefSeq" id="WP_066669497.1">
    <property type="nucleotide sequence ID" value="NZ_CP016171.1"/>
</dbReference>
<keyword evidence="1" id="KW-0832">Ubl conjugation</keyword>
<reference evidence="3 4" key="1">
    <citation type="submission" date="2016-06" db="EMBL/GenBank/DDBJ databases">
        <title>Complete genome sequences of Bordetella bronchialis and Bordetella flabilis.</title>
        <authorList>
            <person name="LiPuma J.J."/>
            <person name="Spilker T."/>
        </authorList>
    </citation>
    <scope>NUCLEOTIDE SEQUENCE [LARGE SCALE GENOMIC DNA]</scope>
    <source>
        <strain evidence="3 4">AU17976</strain>
    </source>
</reference>
<evidence type="ECO:0000259" key="2">
    <source>
        <dbReference type="PROSITE" id="PS52053"/>
    </source>
</evidence>
<feature type="domain" description="NEL" evidence="2">
    <location>
        <begin position="204"/>
        <end position="527"/>
    </location>
</feature>
<dbReference type="EMBL" id="CP016171">
    <property type="protein sequence ID" value="ANN71991.1"/>
    <property type="molecule type" value="Genomic_DNA"/>
</dbReference>
<dbReference type="GO" id="GO:0004842">
    <property type="term" value="F:ubiquitin-protein transferase activity"/>
    <property type="evidence" value="ECO:0007669"/>
    <property type="project" value="UniProtKB-UniRule"/>
</dbReference>
<keyword evidence="1" id="KW-0964">Secreted</keyword>
<evidence type="ECO:0000256" key="1">
    <source>
        <dbReference type="PROSITE-ProRule" id="PRU01398"/>
    </source>
</evidence>
<organism evidence="3 4">
    <name type="scientific">Bordetella bronchialis</name>
    <dbReference type="NCBI Taxonomy" id="463025"/>
    <lineage>
        <taxon>Bacteria</taxon>
        <taxon>Pseudomonadati</taxon>
        <taxon>Pseudomonadota</taxon>
        <taxon>Betaproteobacteria</taxon>
        <taxon>Burkholderiales</taxon>
        <taxon>Alcaligenaceae</taxon>
        <taxon>Bordetella</taxon>
    </lineage>
</organism>